<comment type="caution">
    <text evidence="2">The sequence shown here is derived from an EMBL/GenBank/DDBJ whole genome shotgun (WGS) entry which is preliminary data.</text>
</comment>
<evidence type="ECO:0000259" key="1">
    <source>
        <dbReference type="Pfam" id="PF14432"/>
    </source>
</evidence>
<dbReference type="Proteomes" id="UP001177140">
    <property type="component" value="Unassembled WGS sequence"/>
</dbReference>
<evidence type="ECO:0000313" key="2">
    <source>
        <dbReference type="EMBL" id="MCL7030641.1"/>
    </source>
</evidence>
<dbReference type="InterPro" id="IPR032867">
    <property type="entry name" value="DYW_dom"/>
</dbReference>
<proteinExistence type="predicted"/>
<accession>A0AA41S8K5</accession>
<dbReference type="InterPro" id="IPR046849">
    <property type="entry name" value="E2_motif"/>
</dbReference>
<protein>
    <recommendedName>
        <fullName evidence="1">DYW domain-containing protein</fullName>
    </recommendedName>
</protein>
<dbReference type="AlphaFoldDB" id="A0AA41S8K5"/>
<dbReference type="Pfam" id="PF20430">
    <property type="entry name" value="Eplus_motif"/>
    <property type="match status" value="1"/>
</dbReference>
<sequence>MVERNIKKPPGCSLIEVDGVVHEFFKGDRLHPRSSEIYKMLEDMISRLKIAGYVPNKSEKLAISFGLISTSPGTRIRVVKNLRVCNDCHSAAKFISKIYSREIVLRDRNRFHHFKDGLCSCKDFW</sequence>
<dbReference type="GO" id="GO:0008270">
    <property type="term" value="F:zinc ion binding"/>
    <property type="evidence" value="ECO:0007669"/>
    <property type="project" value="InterPro"/>
</dbReference>
<evidence type="ECO:0000313" key="3">
    <source>
        <dbReference type="Proteomes" id="UP001177140"/>
    </source>
</evidence>
<feature type="domain" description="DYW" evidence="1">
    <location>
        <begin position="56"/>
        <end position="125"/>
    </location>
</feature>
<gene>
    <name evidence="2" type="ORF">MKW94_006192</name>
</gene>
<organism evidence="2 3">
    <name type="scientific">Papaver nudicaule</name>
    <name type="common">Iceland poppy</name>
    <dbReference type="NCBI Taxonomy" id="74823"/>
    <lineage>
        <taxon>Eukaryota</taxon>
        <taxon>Viridiplantae</taxon>
        <taxon>Streptophyta</taxon>
        <taxon>Embryophyta</taxon>
        <taxon>Tracheophyta</taxon>
        <taxon>Spermatophyta</taxon>
        <taxon>Magnoliopsida</taxon>
        <taxon>Ranunculales</taxon>
        <taxon>Papaveraceae</taxon>
        <taxon>Papaveroideae</taxon>
        <taxon>Papaver</taxon>
    </lineage>
</organism>
<name>A0AA41S8K5_PAPNU</name>
<dbReference type="EMBL" id="JAJJMA010103861">
    <property type="protein sequence ID" value="MCL7030641.1"/>
    <property type="molecule type" value="Genomic_DNA"/>
</dbReference>
<dbReference type="Pfam" id="PF14432">
    <property type="entry name" value="DYW_deaminase"/>
    <property type="match status" value="1"/>
</dbReference>
<reference evidence="2" key="1">
    <citation type="submission" date="2022-03" db="EMBL/GenBank/DDBJ databases">
        <title>A functionally conserved STORR gene fusion in Papaver species that diverged 16.8 million years ago.</title>
        <authorList>
            <person name="Catania T."/>
        </authorList>
    </citation>
    <scope>NUCLEOTIDE SEQUENCE</scope>
    <source>
        <strain evidence="2">S-191538</strain>
    </source>
</reference>
<keyword evidence="3" id="KW-1185">Reference proteome</keyword>